<organism evidence="9 10">
    <name type="scientific">Ophiostoma piceae (strain UAMH 11346)</name>
    <name type="common">Sap stain fungus</name>
    <dbReference type="NCBI Taxonomy" id="1262450"/>
    <lineage>
        <taxon>Eukaryota</taxon>
        <taxon>Fungi</taxon>
        <taxon>Dikarya</taxon>
        <taxon>Ascomycota</taxon>
        <taxon>Pezizomycotina</taxon>
        <taxon>Sordariomycetes</taxon>
        <taxon>Sordariomycetidae</taxon>
        <taxon>Ophiostomatales</taxon>
        <taxon>Ophiostomataceae</taxon>
        <taxon>Ophiostoma</taxon>
    </lineage>
</organism>
<evidence type="ECO:0000256" key="2">
    <source>
        <dbReference type="ARBA" id="ARBA00023015"/>
    </source>
</evidence>
<dbReference type="SUPFAM" id="SSF46785">
    <property type="entry name" value="Winged helix' DNA-binding domain"/>
    <property type="match status" value="1"/>
</dbReference>
<dbReference type="VEuPathDB" id="FungiDB:F503_02986"/>
<dbReference type="OMA" id="PNDAGWQ"/>
<dbReference type="STRING" id="1262450.S3C057"/>
<accession>S3C057</accession>
<evidence type="ECO:0000313" key="10">
    <source>
        <dbReference type="Proteomes" id="UP000016923"/>
    </source>
</evidence>
<dbReference type="Gene3D" id="1.10.10.10">
    <property type="entry name" value="Winged helix-like DNA-binding domain superfamily/Winged helix DNA-binding domain"/>
    <property type="match status" value="1"/>
</dbReference>
<keyword evidence="4" id="KW-0804">Transcription</keyword>
<feature type="DNA-binding region" description="Fork-head" evidence="6">
    <location>
        <begin position="219"/>
        <end position="313"/>
    </location>
</feature>
<keyword evidence="3 6" id="KW-0238">DNA-binding</keyword>
<feature type="region of interest" description="Disordered" evidence="7">
    <location>
        <begin position="193"/>
        <end position="212"/>
    </location>
</feature>
<gene>
    <name evidence="9" type="ORF">F503_02986</name>
</gene>
<comment type="subcellular location">
    <subcellularLocation>
        <location evidence="1 6">Nucleus</location>
    </subcellularLocation>
</comment>
<dbReference type="EMBL" id="KE148154">
    <property type="protein sequence ID" value="EPE06157.1"/>
    <property type="molecule type" value="Genomic_DNA"/>
</dbReference>
<feature type="compositionally biased region" description="Polar residues" evidence="7">
    <location>
        <begin position="410"/>
        <end position="427"/>
    </location>
</feature>
<dbReference type="AlphaFoldDB" id="S3C057"/>
<name>S3C057_OPHP1</name>
<evidence type="ECO:0000256" key="1">
    <source>
        <dbReference type="ARBA" id="ARBA00004123"/>
    </source>
</evidence>
<evidence type="ECO:0000256" key="3">
    <source>
        <dbReference type="ARBA" id="ARBA00023125"/>
    </source>
</evidence>
<dbReference type="SMART" id="SM00339">
    <property type="entry name" value="FH"/>
    <property type="match status" value="1"/>
</dbReference>
<dbReference type="InterPro" id="IPR001766">
    <property type="entry name" value="Fork_head_dom"/>
</dbReference>
<dbReference type="InterPro" id="IPR036390">
    <property type="entry name" value="WH_DNA-bd_sf"/>
</dbReference>
<evidence type="ECO:0000259" key="8">
    <source>
        <dbReference type="PROSITE" id="PS50039"/>
    </source>
</evidence>
<sequence>MALPPRADMSEPIQIFQDAFFNQSTPMISHAPMPSVSKPPQRRLMANTPNMSNQSGTPLGNNNGNIVINPPLQPAMRHSPTKMHASMSSAPPLSPLKASQHNKLNAVHFNPPMDNSKPTDSIQKKQPMMSRFQTVAQKPLMDLSAMSSFIGKENSHPVIFPAPPGLNLSIENYYQKASGKRLLEPAPIRDGRPIKRTRIDEGPLPAHDSFPPIIDDGLKPGHSYAMLIGMAILRSSGRKLTLSQIYKWISDTYSFYNPQDAGWQNSIRHNLSLNKAFVKQERPKEDPGKGNYWAIETGMEYLFMKDKAIRKPSGPGDTLQVMSSVLEPSLPPMPSSFQEPVLPQLPPMPSSMVEPSSTAITATARCTRQPELSSDATIIVSDSAAPDEQTGADEEKNHHGASLEGDLSALDSSFSPNPATALHSSPPITRHIEDHSGTPPPAPRLLLASSVQRSRKRKAASMDDSGYISSLESSALRSTQNIRHHPETGDRSRIKRGRAEEEIARLRASSYDSPTKGRSRNGYNPASSSPLRNGSHNDSASSRMPPPPLTPAVKLKAPMKPPPSVSPGTNLRMHRDRVHNMLASPLRRMASASEEAPWGSPLGTGAFDESLYNFTDETDFALDTANLGNAFEIFQDDAFPNLLPSVHNGSPIKAPSSKRLRLDRSYSTSALADVTNSTTRRNVTSAPFLKVPNQSPGPSLDTPSKFFDGLPSSPSKFFDMRSPSKQPRSVAGAANVPAMSSTAELGDENAWVPLDDFCSPDFFQEGDEFSGLDILQGFEKIGSNAQPQQLFSVPPQPRLLPFQQQSQQPSHGRQGRGQQKPVLGRSFTSAF</sequence>
<dbReference type="Proteomes" id="UP000016923">
    <property type="component" value="Unassembled WGS sequence"/>
</dbReference>
<dbReference type="PROSITE" id="PS50039">
    <property type="entry name" value="FORK_HEAD_3"/>
    <property type="match status" value="1"/>
</dbReference>
<evidence type="ECO:0000256" key="6">
    <source>
        <dbReference type="PROSITE-ProRule" id="PRU00089"/>
    </source>
</evidence>
<evidence type="ECO:0000313" key="9">
    <source>
        <dbReference type="EMBL" id="EPE06157.1"/>
    </source>
</evidence>
<feature type="region of interest" description="Disordered" evidence="7">
    <location>
        <begin position="475"/>
        <end position="571"/>
    </location>
</feature>
<dbReference type="PANTHER" id="PTHR45881">
    <property type="entry name" value="CHECKPOINT SUPPRESSOR 1-LIKE, ISOFORM A-RELATED"/>
    <property type="match status" value="1"/>
</dbReference>
<dbReference type="PRINTS" id="PR00053">
    <property type="entry name" value="FORKHEAD"/>
</dbReference>
<dbReference type="HOGENOM" id="CLU_012536_0_0_1"/>
<feature type="compositionally biased region" description="Polar residues" evidence="7">
    <location>
        <begin position="47"/>
        <end position="58"/>
    </location>
</feature>
<feature type="region of interest" description="Disordered" evidence="7">
    <location>
        <begin position="788"/>
        <end position="831"/>
    </location>
</feature>
<dbReference type="FunFam" id="1.10.10.10:FF:000260">
    <property type="entry name" value="Forkhead transcription factor (Sep1)"/>
    <property type="match status" value="1"/>
</dbReference>
<proteinExistence type="predicted"/>
<dbReference type="PROSITE" id="PS00658">
    <property type="entry name" value="FORK_HEAD_2"/>
    <property type="match status" value="1"/>
</dbReference>
<dbReference type="GO" id="GO:0000978">
    <property type="term" value="F:RNA polymerase II cis-regulatory region sequence-specific DNA binding"/>
    <property type="evidence" value="ECO:0007669"/>
    <property type="project" value="UniProtKB-ARBA"/>
</dbReference>
<dbReference type="OrthoDB" id="5954824at2759"/>
<protein>
    <submittedName>
        <fullName evidence="9">Forkhead box protein l2</fullName>
    </submittedName>
</protein>
<dbReference type="InterPro" id="IPR030456">
    <property type="entry name" value="TF_fork_head_CS_2"/>
</dbReference>
<feature type="compositionally biased region" description="Basic and acidic residues" evidence="7">
    <location>
        <begin position="484"/>
        <end position="505"/>
    </location>
</feature>
<keyword evidence="5 6" id="KW-0539">Nucleus</keyword>
<keyword evidence="2" id="KW-0805">Transcription regulation</keyword>
<evidence type="ECO:0000256" key="7">
    <source>
        <dbReference type="SAM" id="MobiDB-lite"/>
    </source>
</evidence>
<evidence type="ECO:0000256" key="4">
    <source>
        <dbReference type="ARBA" id="ARBA00023163"/>
    </source>
</evidence>
<dbReference type="CDD" id="cd00059">
    <property type="entry name" value="FH_FOX"/>
    <property type="match status" value="1"/>
</dbReference>
<keyword evidence="10" id="KW-1185">Reference proteome</keyword>
<feature type="region of interest" description="Disordered" evidence="7">
    <location>
        <begin position="32"/>
        <end position="62"/>
    </location>
</feature>
<dbReference type="GO" id="GO:0001228">
    <property type="term" value="F:DNA-binding transcription activator activity, RNA polymerase II-specific"/>
    <property type="evidence" value="ECO:0007669"/>
    <property type="project" value="UniProtKB-ARBA"/>
</dbReference>
<feature type="domain" description="Fork-head" evidence="8">
    <location>
        <begin position="219"/>
        <end position="313"/>
    </location>
</feature>
<dbReference type="Pfam" id="PF00250">
    <property type="entry name" value="Forkhead"/>
    <property type="match status" value="1"/>
</dbReference>
<evidence type="ECO:0000256" key="5">
    <source>
        <dbReference type="ARBA" id="ARBA00023242"/>
    </source>
</evidence>
<dbReference type="eggNOG" id="KOG2294">
    <property type="taxonomic scope" value="Eukaryota"/>
</dbReference>
<feature type="region of interest" description="Disordered" evidence="7">
    <location>
        <begin position="406"/>
        <end position="445"/>
    </location>
</feature>
<dbReference type="GO" id="GO:0005634">
    <property type="term" value="C:nucleus"/>
    <property type="evidence" value="ECO:0007669"/>
    <property type="project" value="UniProtKB-SubCell"/>
</dbReference>
<feature type="compositionally biased region" description="Polar residues" evidence="7">
    <location>
        <begin position="521"/>
        <end position="542"/>
    </location>
</feature>
<dbReference type="InterPro" id="IPR036388">
    <property type="entry name" value="WH-like_DNA-bd_sf"/>
</dbReference>
<reference evidence="9 10" key="1">
    <citation type="journal article" date="2013" name="BMC Genomics">
        <title>The genome and transcriptome of the pine saprophyte Ophiostoma piceae, and a comparison with the bark beetle-associated pine pathogen Grosmannia clavigera.</title>
        <authorList>
            <person name="Haridas S."/>
            <person name="Wang Y."/>
            <person name="Lim L."/>
            <person name="Massoumi Alamouti S."/>
            <person name="Jackman S."/>
            <person name="Docking R."/>
            <person name="Robertson G."/>
            <person name="Birol I."/>
            <person name="Bohlmann J."/>
            <person name="Breuil C."/>
        </authorList>
    </citation>
    <scope>NUCLEOTIDE SEQUENCE [LARGE SCALE GENOMIC DNA]</scope>
    <source>
        <strain evidence="9 10">UAMH 11346</strain>
    </source>
</reference>
<feature type="compositionally biased region" description="Low complexity" evidence="7">
    <location>
        <begin position="799"/>
        <end position="819"/>
    </location>
</feature>